<dbReference type="PANTHER" id="PTHR11360:SF312">
    <property type="entry name" value="KARMOISIN, ISOFORM B"/>
    <property type="match status" value="1"/>
</dbReference>
<reference evidence="2 3" key="1">
    <citation type="submission" date="2024-05" db="EMBL/GenBank/DDBJ databases">
        <authorList>
            <person name="Wallberg A."/>
        </authorList>
    </citation>
    <scope>NUCLEOTIDE SEQUENCE [LARGE SCALE GENOMIC DNA]</scope>
</reference>
<dbReference type="GO" id="GO:0022857">
    <property type="term" value="F:transmembrane transporter activity"/>
    <property type="evidence" value="ECO:0007669"/>
    <property type="project" value="InterPro"/>
</dbReference>
<proteinExistence type="predicted"/>
<dbReference type="InterPro" id="IPR050327">
    <property type="entry name" value="Proton-linked_MCT"/>
</dbReference>
<evidence type="ECO:0000313" key="2">
    <source>
        <dbReference type="EMBL" id="CAL4118304.1"/>
    </source>
</evidence>
<dbReference type="PANTHER" id="PTHR11360">
    <property type="entry name" value="MONOCARBOXYLATE TRANSPORTER"/>
    <property type="match status" value="1"/>
</dbReference>
<feature type="transmembrane region" description="Helical" evidence="1">
    <location>
        <begin position="61"/>
        <end position="83"/>
    </location>
</feature>
<keyword evidence="1" id="KW-1133">Transmembrane helix</keyword>
<name>A0AAV2R9R2_MEGNR</name>
<dbReference type="Gene3D" id="1.20.1250.20">
    <property type="entry name" value="MFS general substrate transporter like domains"/>
    <property type="match status" value="1"/>
</dbReference>
<dbReference type="SUPFAM" id="SSF103473">
    <property type="entry name" value="MFS general substrate transporter"/>
    <property type="match status" value="1"/>
</dbReference>
<keyword evidence="3" id="KW-1185">Reference proteome</keyword>
<sequence length="184" mass="19615">CIFQISFITIGSLTMLLVAANNFPFFIVIALCMGLFDGCFISLLGPIAFDIVGPTGASQAIGCLLAMCSIPLTTGPAIAGWLYDKNDSYTIPFLLAGIPPIVGAISLTFIRCIKPPKGAPCPPVKEVSEKQNNAAAVDEPRETHKLMGDYMINGSDTGQESTGIDDIMQVDVRRLATLQRESCV</sequence>
<keyword evidence="1" id="KW-0472">Membrane</keyword>
<evidence type="ECO:0000256" key="1">
    <source>
        <dbReference type="SAM" id="Phobius"/>
    </source>
</evidence>
<comment type="caution">
    <text evidence="2">The sequence shown here is derived from an EMBL/GenBank/DDBJ whole genome shotgun (WGS) entry which is preliminary data.</text>
</comment>
<dbReference type="InterPro" id="IPR036259">
    <property type="entry name" value="MFS_trans_sf"/>
</dbReference>
<organism evidence="2 3">
    <name type="scientific">Meganyctiphanes norvegica</name>
    <name type="common">Northern krill</name>
    <name type="synonym">Thysanopoda norvegica</name>
    <dbReference type="NCBI Taxonomy" id="48144"/>
    <lineage>
        <taxon>Eukaryota</taxon>
        <taxon>Metazoa</taxon>
        <taxon>Ecdysozoa</taxon>
        <taxon>Arthropoda</taxon>
        <taxon>Crustacea</taxon>
        <taxon>Multicrustacea</taxon>
        <taxon>Malacostraca</taxon>
        <taxon>Eumalacostraca</taxon>
        <taxon>Eucarida</taxon>
        <taxon>Euphausiacea</taxon>
        <taxon>Euphausiidae</taxon>
        <taxon>Meganyctiphanes</taxon>
    </lineage>
</organism>
<feature type="non-terminal residue" evidence="2">
    <location>
        <position position="1"/>
    </location>
</feature>
<feature type="transmembrane region" description="Helical" evidence="1">
    <location>
        <begin position="89"/>
        <end position="110"/>
    </location>
</feature>
<dbReference type="Proteomes" id="UP001497623">
    <property type="component" value="Unassembled WGS sequence"/>
</dbReference>
<protein>
    <recommendedName>
        <fullName evidence="4">Monocarboxylate transporter 10</fullName>
    </recommendedName>
</protein>
<accession>A0AAV2R9R2</accession>
<evidence type="ECO:0000313" key="3">
    <source>
        <dbReference type="Proteomes" id="UP001497623"/>
    </source>
</evidence>
<feature type="transmembrane region" description="Helical" evidence="1">
    <location>
        <begin position="23"/>
        <end position="49"/>
    </location>
</feature>
<dbReference type="Pfam" id="PF07690">
    <property type="entry name" value="MFS_1"/>
    <property type="match status" value="1"/>
</dbReference>
<keyword evidence="1" id="KW-0812">Transmembrane</keyword>
<gene>
    <name evidence="2" type="ORF">MNOR_LOCUS21416</name>
</gene>
<evidence type="ECO:0008006" key="4">
    <source>
        <dbReference type="Google" id="ProtNLM"/>
    </source>
</evidence>
<dbReference type="EMBL" id="CAXKWB010017217">
    <property type="protein sequence ID" value="CAL4118304.1"/>
    <property type="molecule type" value="Genomic_DNA"/>
</dbReference>
<dbReference type="AlphaFoldDB" id="A0AAV2R9R2"/>
<dbReference type="InterPro" id="IPR011701">
    <property type="entry name" value="MFS"/>
</dbReference>